<dbReference type="EMBL" id="SNSC02000022">
    <property type="protein sequence ID" value="TID14503.1"/>
    <property type="molecule type" value="Genomic_DNA"/>
</dbReference>
<evidence type="ECO:0000313" key="2">
    <source>
        <dbReference type="EMBL" id="TID14503.1"/>
    </source>
</evidence>
<dbReference type="AlphaFoldDB" id="A0A4Z1NGB4"/>
<feature type="chain" id="PRO_5021469107" evidence="1">
    <location>
        <begin position="16"/>
        <end position="82"/>
    </location>
</feature>
<proteinExistence type="predicted"/>
<evidence type="ECO:0000313" key="3">
    <source>
        <dbReference type="Proteomes" id="UP000298493"/>
    </source>
</evidence>
<reference evidence="2 3" key="1">
    <citation type="submission" date="2019-04" db="EMBL/GenBank/DDBJ databases">
        <title>High contiguity whole genome sequence and gene annotation resource for two Venturia nashicola isolates.</title>
        <authorList>
            <person name="Prokchorchik M."/>
            <person name="Won K."/>
            <person name="Lee Y."/>
            <person name="Choi E.D."/>
            <person name="Segonzac C."/>
            <person name="Sohn K.H."/>
        </authorList>
    </citation>
    <scope>NUCLEOTIDE SEQUENCE [LARGE SCALE GENOMIC DNA]</scope>
    <source>
        <strain evidence="2 3">PRI2</strain>
    </source>
</reference>
<gene>
    <name evidence="2" type="ORF">E6O75_ATG08649</name>
</gene>
<accession>A0A4Z1NGB4</accession>
<comment type="caution">
    <text evidence="2">The sequence shown here is derived from an EMBL/GenBank/DDBJ whole genome shotgun (WGS) entry which is preliminary data.</text>
</comment>
<keyword evidence="3" id="KW-1185">Reference proteome</keyword>
<dbReference type="Proteomes" id="UP000298493">
    <property type="component" value="Unassembled WGS sequence"/>
</dbReference>
<sequence>MKLIAIAALIIAVAAIETPPQDDHYYTCTRYPEPGVCEQHDHTSEPTGKNQACRGAKRCNTEGNGCIWNRERSNGISYANCS</sequence>
<feature type="signal peptide" evidence="1">
    <location>
        <begin position="1"/>
        <end position="15"/>
    </location>
</feature>
<name>A0A4Z1NGB4_9PEZI</name>
<protein>
    <submittedName>
        <fullName evidence="2">Uncharacterized protein</fullName>
    </submittedName>
</protein>
<keyword evidence="1" id="KW-0732">Signal</keyword>
<organism evidence="2 3">
    <name type="scientific">Venturia nashicola</name>
    <dbReference type="NCBI Taxonomy" id="86259"/>
    <lineage>
        <taxon>Eukaryota</taxon>
        <taxon>Fungi</taxon>
        <taxon>Dikarya</taxon>
        <taxon>Ascomycota</taxon>
        <taxon>Pezizomycotina</taxon>
        <taxon>Dothideomycetes</taxon>
        <taxon>Pleosporomycetidae</taxon>
        <taxon>Venturiales</taxon>
        <taxon>Venturiaceae</taxon>
        <taxon>Venturia</taxon>
    </lineage>
</organism>
<evidence type="ECO:0000256" key="1">
    <source>
        <dbReference type="SAM" id="SignalP"/>
    </source>
</evidence>